<dbReference type="Gene3D" id="1.25.40.10">
    <property type="entry name" value="Tetratricopeptide repeat domain"/>
    <property type="match status" value="1"/>
</dbReference>
<proteinExistence type="predicted"/>
<evidence type="ECO:0000313" key="4">
    <source>
        <dbReference type="Proteomes" id="UP001449225"/>
    </source>
</evidence>
<dbReference type="InterPro" id="IPR011990">
    <property type="entry name" value="TPR-like_helical_dom_sf"/>
</dbReference>
<dbReference type="Pfam" id="PF14559">
    <property type="entry name" value="TPR_19"/>
    <property type="match status" value="1"/>
</dbReference>
<keyword evidence="2" id="KW-0472">Membrane</keyword>
<evidence type="ECO:0000256" key="1">
    <source>
        <dbReference type="SAM" id="MobiDB-lite"/>
    </source>
</evidence>
<evidence type="ECO:0000313" key="3">
    <source>
        <dbReference type="EMBL" id="MEM5537069.1"/>
    </source>
</evidence>
<feature type="compositionally biased region" description="Low complexity" evidence="1">
    <location>
        <begin position="73"/>
        <end position="86"/>
    </location>
</feature>
<evidence type="ECO:0000256" key="2">
    <source>
        <dbReference type="SAM" id="Phobius"/>
    </source>
</evidence>
<keyword evidence="2" id="KW-1133">Transmembrane helix</keyword>
<gene>
    <name evidence="3" type="ORF">WNY58_11770</name>
</gene>
<keyword evidence="4" id="KW-1185">Reference proteome</keyword>
<dbReference type="RefSeq" id="WP_342854611.1">
    <property type="nucleotide sequence ID" value="NZ_JBBMRA010000011.1"/>
</dbReference>
<protein>
    <submittedName>
        <fullName evidence="3">Tetratricopeptide repeat protein</fullName>
    </submittedName>
</protein>
<feature type="region of interest" description="Disordered" evidence="1">
    <location>
        <begin position="71"/>
        <end position="106"/>
    </location>
</feature>
<organism evidence="3 4">
    <name type="scientific">Neptuniibacter pectenicola</name>
    <dbReference type="NCBI Taxonomy" id="1806669"/>
    <lineage>
        <taxon>Bacteria</taxon>
        <taxon>Pseudomonadati</taxon>
        <taxon>Pseudomonadota</taxon>
        <taxon>Gammaproteobacteria</taxon>
        <taxon>Oceanospirillales</taxon>
        <taxon>Oceanospirillaceae</taxon>
        <taxon>Neptuniibacter</taxon>
    </lineage>
</organism>
<dbReference type="EMBL" id="JBBMRA010000011">
    <property type="protein sequence ID" value="MEM5537069.1"/>
    <property type="molecule type" value="Genomic_DNA"/>
</dbReference>
<comment type="caution">
    <text evidence="3">The sequence shown here is derived from an EMBL/GenBank/DDBJ whole genome shotgun (WGS) entry which is preliminary data.</text>
</comment>
<dbReference type="SUPFAM" id="SSF48452">
    <property type="entry name" value="TPR-like"/>
    <property type="match status" value="1"/>
</dbReference>
<feature type="transmembrane region" description="Helical" evidence="2">
    <location>
        <begin position="45"/>
        <end position="64"/>
    </location>
</feature>
<name>A0ABU9TTM3_9GAMM</name>
<sequence>MSLVNDMLRDLEQRNESAAHVPGQQSGVKAAQYVEESPASNAPRIALWLIGIVAVVTTCWLLWLETSTENRSSDSQVDSASSSLAATNGKDTARLTDTSGRVDTPDVRVAPDEKRTEKDVAAMGNMPVATAELTATVAISDIKWAGADFGGDLVVRLNGDADIQVLNQKDNVIVVAIDDVVLKTTLPAITSDYINRLDIAEDADRNRTLLTLTTTRKSQFSFRVQTSPTTLILGVIPEEASQPVKDITESGAVAKVEPSTPLKPLTVINVSPDKPSIRSGAELQVNMADASALNSAVVSKPVNKSTNVLTDRQFSDRARRLITKGQREAAETLLTKGIAQNRLKAEQSRVLLSTLLLSKGETGAAQILIQQSRDLHPDNSDLKKLQARIWMAEGKADQAIDLLSTHAPLLSTDFEYHELLASAYQQVNNPEESARIYFQLLQSDNSTPRWWIGMGYALEQVKRYADARNAYQSALQIPTIDSRLKSYARQRINALSGR</sequence>
<reference evidence="3 4" key="1">
    <citation type="submission" date="2024-03" db="EMBL/GenBank/DDBJ databases">
        <title>Community enrichment and isolation of bacterial strains for fucoidan degradation.</title>
        <authorList>
            <person name="Sichert A."/>
        </authorList>
    </citation>
    <scope>NUCLEOTIDE SEQUENCE [LARGE SCALE GENOMIC DNA]</scope>
    <source>
        <strain evidence="3 4">AS76</strain>
    </source>
</reference>
<keyword evidence="2" id="KW-0812">Transmembrane</keyword>
<accession>A0ABU9TTM3</accession>
<dbReference type="Proteomes" id="UP001449225">
    <property type="component" value="Unassembled WGS sequence"/>
</dbReference>